<dbReference type="GO" id="GO:0009103">
    <property type="term" value="P:lipopolysaccharide biosynthetic process"/>
    <property type="evidence" value="ECO:0007669"/>
    <property type="project" value="UniProtKB-ARBA"/>
</dbReference>
<evidence type="ECO:0000313" key="10">
    <source>
        <dbReference type="EMBL" id="KKS97247.1"/>
    </source>
</evidence>
<evidence type="ECO:0000256" key="4">
    <source>
        <dbReference type="ARBA" id="ARBA00022679"/>
    </source>
</evidence>
<evidence type="ECO:0000259" key="9">
    <source>
        <dbReference type="Pfam" id="PF13231"/>
    </source>
</evidence>
<evidence type="ECO:0000256" key="3">
    <source>
        <dbReference type="ARBA" id="ARBA00022676"/>
    </source>
</evidence>
<evidence type="ECO:0000256" key="5">
    <source>
        <dbReference type="ARBA" id="ARBA00022692"/>
    </source>
</evidence>
<evidence type="ECO:0000313" key="11">
    <source>
        <dbReference type="Proteomes" id="UP000034090"/>
    </source>
</evidence>
<feature type="transmembrane region" description="Helical" evidence="8">
    <location>
        <begin position="358"/>
        <end position="376"/>
    </location>
</feature>
<dbReference type="PANTHER" id="PTHR33908">
    <property type="entry name" value="MANNOSYLTRANSFERASE YKCB-RELATED"/>
    <property type="match status" value="1"/>
</dbReference>
<dbReference type="GO" id="GO:0016763">
    <property type="term" value="F:pentosyltransferase activity"/>
    <property type="evidence" value="ECO:0007669"/>
    <property type="project" value="TreeGrafter"/>
</dbReference>
<name>A0A0G1DI44_9BACT</name>
<evidence type="ECO:0000256" key="6">
    <source>
        <dbReference type="ARBA" id="ARBA00022989"/>
    </source>
</evidence>
<feature type="transmembrane region" description="Helical" evidence="8">
    <location>
        <begin position="268"/>
        <end position="285"/>
    </location>
</feature>
<dbReference type="PANTHER" id="PTHR33908:SF3">
    <property type="entry name" value="UNDECAPRENYL PHOSPHATE-ALPHA-4-AMINO-4-DEOXY-L-ARABINOSE ARABINOSYL TRANSFERASE"/>
    <property type="match status" value="1"/>
</dbReference>
<keyword evidence="6 8" id="KW-1133">Transmembrane helix</keyword>
<dbReference type="InterPro" id="IPR038731">
    <property type="entry name" value="RgtA/B/C-like"/>
</dbReference>
<dbReference type="EMBL" id="LCFQ01000013">
    <property type="protein sequence ID" value="KKS97247.1"/>
    <property type="molecule type" value="Genomic_DNA"/>
</dbReference>
<keyword evidence="2" id="KW-1003">Cell membrane</keyword>
<dbReference type="Pfam" id="PF13231">
    <property type="entry name" value="PMT_2"/>
    <property type="match status" value="1"/>
</dbReference>
<feature type="transmembrane region" description="Helical" evidence="8">
    <location>
        <begin position="69"/>
        <end position="86"/>
    </location>
</feature>
<proteinExistence type="predicted"/>
<evidence type="ECO:0000256" key="7">
    <source>
        <dbReference type="ARBA" id="ARBA00023136"/>
    </source>
</evidence>
<gene>
    <name evidence="10" type="ORF">UV74_C0013G0369</name>
</gene>
<feature type="transmembrane region" description="Helical" evidence="8">
    <location>
        <begin position="330"/>
        <end position="352"/>
    </location>
</feature>
<evidence type="ECO:0000256" key="1">
    <source>
        <dbReference type="ARBA" id="ARBA00004651"/>
    </source>
</evidence>
<dbReference type="AlphaFoldDB" id="A0A0G1DI44"/>
<feature type="transmembrane region" description="Helical" evidence="8">
    <location>
        <begin position="388"/>
        <end position="409"/>
    </location>
</feature>
<sequence>MVMNKIVLFVLGLAFFLRIYGLSNHPAGFTPDEASFGYDAYSILRTGRDQWGNFFPLSFKSFGDYKMPIYGYLTIPSVAIFGLNEFAVRLPNAILGILAVLGTYLLVDEVFKDKRTAYLTAFLLAVSSWHISMSRGAFEANLTTFFMPFGIFLFYKGVKNSKYFIWSATFFGLNLFTYHSARLVTPLIVGYLIVDNRANLKLSKKMRFPIGIFGLFCIGALYTYLTGSGSRAVSAGIFSLASNVGGQRYGAVMVGLPDFLARVFNNKLTYLFSIFLGNYVSYFSPQFLFTQGAGEGTYGMLPGRGLLYLIELPLLVGFVWGWASGKIKKVNWLVVWLLIAPVPAALSIGPGYAANRAVIMMPAISIILGLGGVHVFKELARYIDQKILVFIYLSMFLLGFVFFIEDYFIQQPSREAKTMIYGQRELFGYLAQIEGDYHQIIISKKISEGHVYLSFYNGFDPAEYQSEINSWGFDEGKYSWVDQIPKYTLGKFVFQNIDWSFHSRVPQVLLVGEPGEFPESTEAIKKILYPNKTEAYWIVAPTQELYANNK</sequence>
<evidence type="ECO:0000256" key="2">
    <source>
        <dbReference type="ARBA" id="ARBA00022475"/>
    </source>
</evidence>
<feature type="transmembrane region" description="Helical" evidence="8">
    <location>
        <begin position="164"/>
        <end position="194"/>
    </location>
</feature>
<keyword evidence="3" id="KW-0328">Glycosyltransferase</keyword>
<dbReference type="GO" id="GO:0010041">
    <property type="term" value="P:response to iron(III) ion"/>
    <property type="evidence" value="ECO:0007669"/>
    <property type="project" value="TreeGrafter"/>
</dbReference>
<accession>A0A0G1DI44</accession>
<reference evidence="10 11" key="1">
    <citation type="journal article" date="2015" name="Nature">
        <title>rRNA introns, odd ribosomes, and small enigmatic genomes across a large radiation of phyla.</title>
        <authorList>
            <person name="Brown C.T."/>
            <person name="Hug L.A."/>
            <person name="Thomas B.C."/>
            <person name="Sharon I."/>
            <person name="Castelle C.J."/>
            <person name="Singh A."/>
            <person name="Wilkins M.J."/>
            <person name="Williams K.H."/>
            <person name="Banfield J.F."/>
        </authorList>
    </citation>
    <scope>NUCLEOTIDE SEQUENCE [LARGE SCALE GENOMIC DNA]</scope>
</reference>
<keyword evidence="4" id="KW-0808">Transferase</keyword>
<dbReference type="GO" id="GO:0005886">
    <property type="term" value="C:plasma membrane"/>
    <property type="evidence" value="ECO:0007669"/>
    <property type="project" value="UniProtKB-SubCell"/>
</dbReference>
<organism evidence="10 11">
    <name type="scientific">Candidatus Woesebacteria bacterium GW2011_GWB1_43_14</name>
    <dbReference type="NCBI Taxonomy" id="1618578"/>
    <lineage>
        <taxon>Bacteria</taxon>
        <taxon>Candidatus Woeseibacteriota</taxon>
    </lineage>
</organism>
<feature type="transmembrane region" description="Helical" evidence="8">
    <location>
        <begin position="206"/>
        <end position="225"/>
    </location>
</feature>
<dbReference type="STRING" id="1618578.UV74_C0013G0369"/>
<keyword evidence="7 8" id="KW-0472">Membrane</keyword>
<dbReference type="InterPro" id="IPR050297">
    <property type="entry name" value="LipidA_mod_glycosyltrf_83"/>
</dbReference>
<feature type="transmembrane region" description="Helical" evidence="8">
    <location>
        <begin position="140"/>
        <end position="158"/>
    </location>
</feature>
<dbReference type="Proteomes" id="UP000034090">
    <property type="component" value="Unassembled WGS sequence"/>
</dbReference>
<keyword evidence="5 8" id="KW-0812">Transmembrane</keyword>
<feature type="domain" description="Glycosyltransferase RgtA/B/C/D-like" evidence="9">
    <location>
        <begin position="68"/>
        <end position="218"/>
    </location>
</feature>
<comment type="caution">
    <text evidence="10">The sequence shown here is derived from an EMBL/GenBank/DDBJ whole genome shotgun (WGS) entry which is preliminary data.</text>
</comment>
<feature type="transmembrane region" description="Helical" evidence="8">
    <location>
        <begin position="305"/>
        <end position="323"/>
    </location>
</feature>
<feature type="transmembrane region" description="Helical" evidence="8">
    <location>
        <begin position="93"/>
        <end position="111"/>
    </location>
</feature>
<protein>
    <recommendedName>
        <fullName evidence="9">Glycosyltransferase RgtA/B/C/D-like domain-containing protein</fullName>
    </recommendedName>
</protein>
<evidence type="ECO:0000256" key="8">
    <source>
        <dbReference type="SAM" id="Phobius"/>
    </source>
</evidence>
<comment type="subcellular location">
    <subcellularLocation>
        <location evidence="1">Cell membrane</location>
        <topology evidence="1">Multi-pass membrane protein</topology>
    </subcellularLocation>
</comment>